<dbReference type="PROSITE" id="PS51935">
    <property type="entry name" value="NLPC_P60"/>
    <property type="match status" value="1"/>
</dbReference>
<dbReference type="RefSeq" id="WP_120191542.1">
    <property type="nucleotide sequence ID" value="NZ_RAPK01000006.1"/>
</dbReference>
<keyword evidence="6" id="KW-0732">Signal</keyword>
<dbReference type="Proteomes" id="UP000285120">
    <property type="component" value="Unassembled WGS sequence"/>
</dbReference>
<dbReference type="Pfam" id="PF00877">
    <property type="entry name" value="NLPC_P60"/>
    <property type="match status" value="1"/>
</dbReference>
<dbReference type="AlphaFoldDB" id="A0A419V7N0"/>
<reference evidence="8 9" key="1">
    <citation type="submission" date="2018-09" db="EMBL/GenBank/DDBJ databases">
        <title>Genomic Encyclopedia of Archaeal and Bacterial Type Strains, Phase II (KMG-II): from individual species to whole genera.</title>
        <authorList>
            <person name="Goeker M."/>
        </authorList>
    </citation>
    <scope>NUCLEOTIDE SEQUENCE [LARGE SCALE GENOMIC DNA]</scope>
    <source>
        <strain evidence="8 9">DSM 17008</strain>
    </source>
</reference>
<proteinExistence type="inferred from homology"/>
<evidence type="ECO:0000313" key="8">
    <source>
        <dbReference type="EMBL" id="RKD76126.1"/>
    </source>
</evidence>
<organism evidence="8 9">
    <name type="scientific">Sinobaca qinghaiensis</name>
    <dbReference type="NCBI Taxonomy" id="342944"/>
    <lineage>
        <taxon>Bacteria</taxon>
        <taxon>Bacillati</taxon>
        <taxon>Bacillota</taxon>
        <taxon>Bacilli</taxon>
        <taxon>Bacillales</taxon>
        <taxon>Sporolactobacillaceae</taxon>
        <taxon>Sinobaca</taxon>
    </lineage>
</organism>
<protein>
    <submittedName>
        <fullName evidence="8">Cell wall-associated NlpC family hydrolase</fullName>
    </submittedName>
</protein>
<evidence type="ECO:0000256" key="6">
    <source>
        <dbReference type="SAM" id="SignalP"/>
    </source>
</evidence>
<dbReference type="InterPro" id="IPR002477">
    <property type="entry name" value="Peptidoglycan-bd-like"/>
</dbReference>
<dbReference type="InterPro" id="IPR000064">
    <property type="entry name" value="NLP_P60_dom"/>
</dbReference>
<evidence type="ECO:0000256" key="2">
    <source>
        <dbReference type="ARBA" id="ARBA00022670"/>
    </source>
</evidence>
<dbReference type="Gene3D" id="1.10.101.10">
    <property type="entry name" value="PGBD-like superfamily/PGBD"/>
    <property type="match status" value="1"/>
</dbReference>
<evidence type="ECO:0000313" key="9">
    <source>
        <dbReference type="Proteomes" id="UP000285120"/>
    </source>
</evidence>
<dbReference type="GO" id="GO:0006508">
    <property type="term" value="P:proteolysis"/>
    <property type="evidence" value="ECO:0007669"/>
    <property type="project" value="UniProtKB-KW"/>
</dbReference>
<feature type="signal peptide" evidence="6">
    <location>
        <begin position="1"/>
        <end position="24"/>
    </location>
</feature>
<evidence type="ECO:0000256" key="1">
    <source>
        <dbReference type="ARBA" id="ARBA00007074"/>
    </source>
</evidence>
<feature type="region of interest" description="Disordered" evidence="5">
    <location>
        <begin position="99"/>
        <end position="126"/>
    </location>
</feature>
<feature type="domain" description="NlpC/P60" evidence="7">
    <location>
        <begin position="125"/>
        <end position="242"/>
    </location>
</feature>
<dbReference type="GO" id="GO:0008234">
    <property type="term" value="F:cysteine-type peptidase activity"/>
    <property type="evidence" value="ECO:0007669"/>
    <property type="project" value="UniProtKB-KW"/>
</dbReference>
<gene>
    <name evidence="8" type="ORF">ATL39_0338</name>
</gene>
<keyword evidence="2" id="KW-0645">Protease</keyword>
<feature type="compositionally biased region" description="Low complexity" evidence="5">
    <location>
        <begin position="99"/>
        <end position="117"/>
    </location>
</feature>
<dbReference type="SUPFAM" id="SSF47090">
    <property type="entry name" value="PGBD-like"/>
    <property type="match status" value="1"/>
</dbReference>
<evidence type="ECO:0000256" key="3">
    <source>
        <dbReference type="ARBA" id="ARBA00022801"/>
    </source>
</evidence>
<keyword evidence="9" id="KW-1185">Reference proteome</keyword>
<dbReference type="Gene3D" id="3.90.1720.10">
    <property type="entry name" value="endopeptidase domain like (from Nostoc punctiforme)"/>
    <property type="match status" value="1"/>
</dbReference>
<dbReference type="SUPFAM" id="SSF54001">
    <property type="entry name" value="Cysteine proteinases"/>
    <property type="match status" value="1"/>
</dbReference>
<name>A0A419V7N0_9BACL</name>
<dbReference type="EMBL" id="RAPK01000006">
    <property type="protein sequence ID" value="RKD76126.1"/>
    <property type="molecule type" value="Genomic_DNA"/>
</dbReference>
<dbReference type="Pfam" id="PF01471">
    <property type="entry name" value="PG_binding_1"/>
    <property type="match status" value="1"/>
</dbReference>
<comment type="caution">
    <text evidence="8">The sequence shown here is derived from an EMBL/GenBank/DDBJ whole genome shotgun (WGS) entry which is preliminary data.</text>
</comment>
<keyword evidence="3 8" id="KW-0378">Hydrolase</keyword>
<keyword evidence="4" id="KW-0788">Thiol protease</keyword>
<feature type="chain" id="PRO_5019274706" evidence="6">
    <location>
        <begin position="25"/>
        <end position="242"/>
    </location>
</feature>
<evidence type="ECO:0000256" key="5">
    <source>
        <dbReference type="SAM" id="MobiDB-lite"/>
    </source>
</evidence>
<dbReference type="InterPro" id="IPR038765">
    <property type="entry name" value="Papain-like_cys_pep_sf"/>
</dbReference>
<dbReference type="InterPro" id="IPR036366">
    <property type="entry name" value="PGBDSf"/>
</dbReference>
<evidence type="ECO:0000256" key="4">
    <source>
        <dbReference type="ARBA" id="ARBA00022807"/>
    </source>
</evidence>
<comment type="similarity">
    <text evidence="1">Belongs to the peptidase C40 family.</text>
</comment>
<dbReference type="PANTHER" id="PTHR47053:SF1">
    <property type="entry name" value="MUREIN DD-ENDOPEPTIDASE MEPH-RELATED"/>
    <property type="match status" value="1"/>
</dbReference>
<dbReference type="InterPro" id="IPR036365">
    <property type="entry name" value="PGBD-like_sf"/>
</dbReference>
<accession>A0A419V7N0</accession>
<evidence type="ECO:0000259" key="7">
    <source>
        <dbReference type="PROSITE" id="PS51935"/>
    </source>
</evidence>
<dbReference type="InterPro" id="IPR051202">
    <property type="entry name" value="Peptidase_C40"/>
</dbReference>
<sequence>MKKYLVGSAFAAAALFAVPNVSDAASIDDHGSLNKGDVNSSVNALQEELKSQGYFKGYTGSTFGPRTLSAVKAYQRDKGISSPAGSYYGVVGPQTLSSLSGSSSSSNTTASSSSSNTKVAGASTTQSSSGVVSAAKQYMGSPYVWGGTSPSGFDCSGFLQYSFKQAGKNVPRTVSQMYSASTKVSSPSVGDIVFFDTRGGPSHAGIYVGNNQFIHAGSSTGVTISSMDSSYWGPRYIGAGRV</sequence>
<dbReference type="OrthoDB" id="9813368at2"/>
<dbReference type="PANTHER" id="PTHR47053">
    <property type="entry name" value="MUREIN DD-ENDOPEPTIDASE MEPH-RELATED"/>
    <property type="match status" value="1"/>
</dbReference>